<dbReference type="InterPro" id="IPR038731">
    <property type="entry name" value="RgtA/B/C-like"/>
</dbReference>
<proteinExistence type="predicted"/>
<dbReference type="OrthoDB" id="1465886at2"/>
<feature type="transmembrane region" description="Helical" evidence="8">
    <location>
        <begin position="315"/>
        <end position="333"/>
    </location>
</feature>
<feature type="transmembrane region" description="Helical" evidence="8">
    <location>
        <begin position="283"/>
        <end position="303"/>
    </location>
</feature>
<gene>
    <name evidence="10" type="ORF">F8C67_04260</name>
</gene>
<dbReference type="Pfam" id="PF13231">
    <property type="entry name" value="PMT_2"/>
    <property type="match status" value="1"/>
</dbReference>
<keyword evidence="11" id="KW-1185">Reference proteome</keyword>
<feature type="transmembrane region" description="Helical" evidence="8">
    <location>
        <begin position="98"/>
        <end position="117"/>
    </location>
</feature>
<keyword evidence="5 8" id="KW-0812">Transmembrane</keyword>
<evidence type="ECO:0000256" key="5">
    <source>
        <dbReference type="ARBA" id="ARBA00022692"/>
    </source>
</evidence>
<sequence length="475" mass="54588">MHISRTVHWALAGCLFAIIIVRSITLSFSIDEAMTYNFVIDEWDRIIANNHKLNTFLMKVFGGVFGHDEWALRLPNSLSFVLYAWATWRLVKRVPSTWIAVLASVVLLVQPNLIEFFSIARGYALGTVFFIAAVVMTIEASDAKESASFSQRRLLYASICIGLGLGAYLAAINVFIMISACILGLQIWKWSRFGWRSLLTTGFILVLGFAWGVNELIELGQSEQLFYGNESYAQFWERFQLYYLWPVYGPYFLRASTMLNLLALGLLWPVFLWLFNRKFKAEFVIPLVILVGSSIGWVVEFEFFDSLLPMHRTSLVYYPLLGVLTVGFIIAVGRLERPILKYTTMVVYSVFAFVILGNFSKAVDFEVLREWGASADVKSAMYQVDEYAEKLSTEAVIEKHHSLRSEVNYYIRTRDMNAQVDMEAGIQLDAEFLLVRKNDFHYSFDDEQLTSKYELIGDYERSNLRLYIRKDILAL</sequence>
<keyword evidence="2" id="KW-1003">Cell membrane</keyword>
<dbReference type="GO" id="GO:0009103">
    <property type="term" value="P:lipopolysaccharide biosynthetic process"/>
    <property type="evidence" value="ECO:0007669"/>
    <property type="project" value="UniProtKB-ARBA"/>
</dbReference>
<name>A0A6N6RI06_9FLAO</name>
<dbReference type="GO" id="GO:0016763">
    <property type="term" value="F:pentosyltransferase activity"/>
    <property type="evidence" value="ECO:0007669"/>
    <property type="project" value="TreeGrafter"/>
</dbReference>
<feature type="transmembrane region" description="Helical" evidence="8">
    <location>
        <begin position="154"/>
        <end position="187"/>
    </location>
</feature>
<comment type="subcellular location">
    <subcellularLocation>
        <location evidence="1">Cell membrane</location>
        <topology evidence="1">Multi-pass membrane protein</topology>
    </subcellularLocation>
</comment>
<feature type="transmembrane region" description="Helical" evidence="8">
    <location>
        <begin position="193"/>
        <end position="213"/>
    </location>
</feature>
<evidence type="ECO:0000259" key="9">
    <source>
        <dbReference type="Pfam" id="PF13231"/>
    </source>
</evidence>
<evidence type="ECO:0000256" key="2">
    <source>
        <dbReference type="ARBA" id="ARBA00022475"/>
    </source>
</evidence>
<evidence type="ECO:0000313" key="10">
    <source>
        <dbReference type="EMBL" id="KAB2813904.1"/>
    </source>
</evidence>
<dbReference type="InterPro" id="IPR050297">
    <property type="entry name" value="LipidA_mod_glycosyltrf_83"/>
</dbReference>
<evidence type="ECO:0000256" key="4">
    <source>
        <dbReference type="ARBA" id="ARBA00022679"/>
    </source>
</evidence>
<feature type="transmembrane region" description="Helical" evidence="8">
    <location>
        <begin position="123"/>
        <end position="142"/>
    </location>
</feature>
<reference evidence="10 11" key="1">
    <citation type="submission" date="2019-09" db="EMBL/GenBank/DDBJ databases">
        <title>Genomes of family Cryomorphaceae.</title>
        <authorList>
            <person name="Bowman J.P."/>
        </authorList>
    </citation>
    <scope>NUCLEOTIDE SEQUENCE [LARGE SCALE GENOMIC DNA]</scope>
    <source>
        <strain evidence="10 11">LMG 25704</strain>
    </source>
</reference>
<keyword evidence="6 8" id="KW-1133">Transmembrane helix</keyword>
<evidence type="ECO:0000313" key="11">
    <source>
        <dbReference type="Proteomes" id="UP000468650"/>
    </source>
</evidence>
<dbReference type="EMBL" id="WBVO01000002">
    <property type="protein sequence ID" value="KAB2813904.1"/>
    <property type="molecule type" value="Genomic_DNA"/>
</dbReference>
<dbReference type="AlphaFoldDB" id="A0A6N6RI06"/>
<protein>
    <recommendedName>
        <fullName evidence="9">Glycosyltransferase RgtA/B/C/D-like domain-containing protein</fullName>
    </recommendedName>
</protein>
<keyword evidence="7 8" id="KW-0472">Membrane</keyword>
<keyword evidence="4" id="KW-0808">Transferase</keyword>
<feature type="transmembrane region" description="Helical" evidence="8">
    <location>
        <begin position="339"/>
        <end position="359"/>
    </location>
</feature>
<keyword evidence="3" id="KW-0328">Glycosyltransferase</keyword>
<dbReference type="RefSeq" id="WP_151666572.1">
    <property type="nucleotide sequence ID" value="NZ_WBVO01000002.1"/>
</dbReference>
<organism evidence="10 11">
    <name type="scientific">Phaeocystidibacter luteus</name>
    <dbReference type="NCBI Taxonomy" id="911197"/>
    <lineage>
        <taxon>Bacteria</taxon>
        <taxon>Pseudomonadati</taxon>
        <taxon>Bacteroidota</taxon>
        <taxon>Flavobacteriia</taxon>
        <taxon>Flavobacteriales</taxon>
        <taxon>Phaeocystidibacteraceae</taxon>
        <taxon>Phaeocystidibacter</taxon>
    </lineage>
</organism>
<feature type="transmembrane region" description="Helical" evidence="8">
    <location>
        <begin position="251"/>
        <end position="271"/>
    </location>
</feature>
<dbReference type="GO" id="GO:0005886">
    <property type="term" value="C:plasma membrane"/>
    <property type="evidence" value="ECO:0007669"/>
    <property type="project" value="UniProtKB-SubCell"/>
</dbReference>
<accession>A0A6N6RI06</accession>
<dbReference type="PANTHER" id="PTHR33908:SF11">
    <property type="entry name" value="MEMBRANE PROTEIN"/>
    <property type="match status" value="1"/>
</dbReference>
<dbReference type="PANTHER" id="PTHR33908">
    <property type="entry name" value="MANNOSYLTRANSFERASE YKCB-RELATED"/>
    <property type="match status" value="1"/>
</dbReference>
<evidence type="ECO:0000256" key="8">
    <source>
        <dbReference type="SAM" id="Phobius"/>
    </source>
</evidence>
<evidence type="ECO:0000256" key="6">
    <source>
        <dbReference type="ARBA" id="ARBA00022989"/>
    </source>
</evidence>
<evidence type="ECO:0000256" key="1">
    <source>
        <dbReference type="ARBA" id="ARBA00004651"/>
    </source>
</evidence>
<dbReference type="Proteomes" id="UP000468650">
    <property type="component" value="Unassembled WGS sequence"/>
</dbReference>
<comment type="caution">
    <text evidence="10">The sequence shown here is derived from an EMBL/GenBank/DDBJ whole genome shotgun (WGS) entry which is preliminary data.</text>
</comment>
<evidence type="ECO:0000256" key="3">
    <source>
        <dbReference type="ARBA" id="ARBA00022676"/>
    </source>
</evidence>
<evidence type="ECO:0000256" key="7">
    <source>
        <dbReference type="ARBA" id="ARBA00023136"/>
    </source>
</evidence>
<feature type="domain" description="Glycosyltransferase RgtA/B/C/D-like" evidence="9">
    <location>
        <begin position="56"/>
        <end position="205"/>
    </location>
</feature>